<feature type="domain" description="CdaR GGDEF-like" evidence="4">
    <location>
        <begin position="170"/>
        <end position="281"/>
    </location>
</feature>
<evidence type="ECO:0000259" key="3">
    <source>
        <dbReference type="Pfam" id="PF14361"/>
    </source>
</evidence>
<dbReference type="InterPro" id="IPR025736">
    <property type="entry name" value="PucR_C-HTH_dom"/>
</dbReference>
<evidence type="ECO:0008006" key="7">
    <source>
        <dbReference type="Google" id="ProtNLM"/>
    </source>
</evidence>
<keyword evidence="6" id="KW-1185">Reference proteome</keyword>
<protein>
    <recommendedName>
        <fullName evidence="7">Regulator of polyketide synthase expression</fullName>
    </recommendedName>
</protein>
<comment type="similarity">
    <text evidence="1">Belongs to the CdaR family.</text>
</comment>
<dbReference type="Pfam" id="PF13556">
    <property type="entry name" value="HTH_30"/>
    <property type="match status" value="1"/>
</dbReference>
<evidence type="ECO:0000313" key="6">
    <source>
        <dbReference type="Proteomes" id="UP000005143"/>
    </source>
</evidence>
<dbReference type="InterPro" id="IPR041522">
    <property type="entry name" value="CdaR_GGDEF"/>
</dbReference>
<accession>H0E2M9</accession>
<comment type="caution">
    <text evidence="5">The sequence shown here is derived from an EMBL/GenBank/DDBJ whole genome shotgun (WGS) entry which is preliminary data.</text>
</comment>
<dbReference type="AlphaFoldDB" id="H0E2M9"/>
<organism evidence="5 6">
    <name type="scientific">Patulibacter medicamentivorans</name>
    <dbReference type="NCBI Taxonomy" id="1097667"/>
    <lineage>
        <taxon>Bacteria</taxon>
        <taxon>Bacillati</taxon>
        <taxon>Actinomycetota</taxon>
        <taxon>Thermoleophilia</taxon>
        <taxon>Solirubrobacterales</taxon>
        <taxon>Patulibacteraceae</taxon>
        <taxon>Patulibacter</taxon>
    </lineage>
</organism>
<sequence length="398" mass="43173">MASDLAERIEQLGGAMSEVMRTAIPEIQERSAPAEVQSCCSSHLQQVTDLLQTGSGAEAMVMPEPAMDLVRGFARRKVPLETVLRKYRVGHAFVWDAASSALREGLYDDPERLFPTLDGVSRFLFDYIDRGSTAVATAYREEFEQWTRSASAVRAETAYAILEGAVHNQREASARLGYDLEAHHVGIVVDAVDPDVTTTKLLEREALSAASRLGCTVPLIVAGGPTTVWAWCGLPAIGSREIVDRLGDARSHSGIRTAIGRPARGMEGFRVSHEEAREAARFAPSGGSVTPYSAVELVSLLASDLDRARRFVSGRLGPLAVDEPSAAELRHTLRAFFAHGASYKHAAGALNMHHNTVYMRIRRVTSLVGPAMMDRRVELESALMLVDALGPELLEPAA</sequence>
<dbReference type="EMBL" id="AGUD01000049">
    <property type="protein sequence ID" value="EHN12043.1"/>
    <property type="molecule type" value="Genomic_DNA"/>
</dbReference>
<evidence type="ECO:0000259" key="2">
    <source>
        <dbReference type="Pfam" id="PF13556"/>
    </source>
</evidence>
<feature type="domain" description="PucR C-terminal helix-turn-helix" evidence="2">
    <location>
        <begin position="329"/>
        <end position="384"/>
    </location>
</feature>
<dbReference type="InterPro" id="IPR042070">
    <property type="entry name" value="PucR_C-HTH_sf"/>
</dbReference>
<evidence type="ECO:0000256" key="1">
    <source>
        <dbReference type="ARBA" id="ARBA00006754"/>
    </source>
</evidence>
<dbReference type="Pfam" id="PF14361">
    <property type="entry name" value="RsbRD_N"/>
    <property type="match status" value="1"/>
</dbReference>
<reference evidence="5 6" key="1">
    <citation type="journal article" date="2013" name="Biodegradation">
        <title>Quantitative proteomic analysis of ibuprofen-degrading Patulibacter sp. strain I11.</title>
        <authorList>
            <person name="Almeida B."/>
            <person name="Kjeldal H."/>
            <person name="Lolas I."/>
            <person name="Knudsen A.D."/>
            <person name="Carvalho G."/>
            <person name="Nielsen K.L."/>
            <person name="Barreto Crespo M.T."/>
            <person name="Stensballe A."/>
            <person name="Nielsen J.L."/>
        </authorList>
    </citation>
    <scope>NUCLEOTIDE SEQUENCE [LARGE SCALE GENOMIC DNA]</scope>
    <source>
        <strain evidence="5 6">I11</strain>
    </source>
</reference>
<dbReference type="Pfam" id="PF17853">
    <property type="entry name" value="GGDEF_2"/>
    <property type="match status" value="1"/>
</dbReference>
<dbReference type="PANTHER" id="PTHR33744:SF1">
    <property type="entry name" value="DNA-BINDING TRANSCRIPTIONAL ACTIVATOR ADER"/>
    <property type="match status" value="1"/>
</dbReference>
<dbReference type="PANTHER" id="PTHR33744">
    <property type="entry name" value="CARBOHYDRATE DIACID REGULATOR"/>
    <property type="match status" value="1"/>
</dbReference>
<gene>
    <name evidence="5" type="ORF">PAI11_10420</name>
</gene>
<feature type="domain" description="RsbT co-antagonist protein RsbRD N-terminal" evidence="3">
    <location>
        <begin position="13"/>
        <end position="154"/>
    </location>
</feature>
<name>H0E2M9_9ACTN</name>
<dbReference type="InterPro" id="IPR051448">
    <property type="entry name" value="CdaR-like_regulators"/>
</dbReference>
<dbReference type="Gene3D" id="1.10.10.2840">
    <property type="entry name" value="PucR C-terminal helix-turn-helix domain"/>
    <property type="match status" value="1"/>
</dbReference>
<dbReference type="Proteomes" id="UP000005143">
    <property type="component" value="Unassembled WGS sequence"/>
</dbReference>
<evidence type="ECO:0000313" key="5">
    <source>
        <dbReference type="EMBL" id="EHN12043.1"/>
    </source>
</evidence>
<evidence type="ECO:0000259" key="4">
    <source>
        <dbReference type="Pfam" id="PF17853"/>
    </source>
</evidence>
<dbReference type="InterPro" id="IPR025751">
    <property type="entry name" value="RsbRD_N_dom"/>
</dbReference>
<proteinExistence type="inferred from homology"/>